<sequence length="130" mass="15261">MTDLMSNVDDYEARVAKGAAEKRGEQRAKTQSGEVVRQAAVAHIRLGKRQVRPGDVDEESDGAGSSHSHRRPSYRAKDTNERVMILEESRKERSKVFPDFLEEQHLNQKLRLDFEREERERDRIERERER</sequence>
<dbReference type="EMBL" id="JAACNO010000181">
    <property type="protein sequence ID" value="KAF4149366.1"/>
    <property type="molecule type" value="Genomic_DNA"/>
</dbReference>
<proteinExistence type="predicted"/>
<name>A0A8S9V7B3_PHYIN</name>
<protein>
    <submittedName>
        <fullName evidence="2">Uncharacterized protein</fullName>
    </submittedName>
</protein>
<evidence type="ECO:0000313" key="3">
    <source>
        <dbReference type="Proteomes" id="UP000704712"/>
    </source>
</evidence>
<dbReference type="Proteomes" id="UP000704712">
    <property type="component" value="Unassembled WGS sequence"/>
</dbReference>
<evidence type="ECO:0000313" key="2">
    <source>
        <dbReference type="EMBL" id="KAF4149366.1"/>
    </source>
</evidence>
<gene>
    <name evidence="2" type="ORF">GN958_ATG01446</name>
</gene>
<comment type="caution">
    <text evidence="2">The sequence shown here is derived from an EMBL/GenBank/DDBJ whole genome shotgun (WGS) entry which is preliminary data.</text>
</comment>
<organism evidence="2 3">
    <name type="scientific">Phytophthora infestans</name>
    <name type="common">Potato late blight agent</name>
    <name type="synonym">Botrytis infestans</name>
    <dbReference type="NCBI Taxonomy" id="4787"/>
    <lineage>
        <taxon>Eukaryota</taxon>
        <taxon>Sar</taxon>
        <taxon>Stramenopiles</taxon>
        <taxon>Oomycota</taxon>
        <taxon>Peronosporomycetes</taxon>
        <taxon>Peronosporales</taxon>
        <taxon>Peronosporaceae</taxon>
        <taxon>Phytophthora</taxon>
    </lineage>
</organism>
<evidence type="ECO:0000256" key="1">
    <source>
        <dbReference type="SAM" id="MobiDB-lite"/>
    </source>
</evidence>
<feature type="region of interest" description="Disordered" evidence="1">
    <location>
        <begin position="45"/>
        <end position="82"/>
    </location>
</feature>
<reference evidence="2" key="1">
    <citation type="submission" date="2020-03" db="EMBL/GenBank/DDBJ databases">
        <title>Hybrid Assembly of Korean Phytophthora infestans isolates.</title>
        <authorList>
            <person name="Prokchorchik M."/>
            <person name="Lee Y."/>
            <person name="Seo J."/>
            <person name="Cho J.-H."/>
            <person name="Park Y.-E."/>
            <person name="Jang D.-C."/>
            <person name="Im J.-S."/>
            <person name="Choi J.-G."/>
            <person name="Park H.-J."/>
            <person name="Lee G.-B."/>
            <person name="Lee Y.-G."/>
            <person name="Hong S.-Y."/>
            <person name="Cho K."/>
            <person name="Sohn K.H."/>
        </authorList>
    </citation>
    <scope>NUCLEOTIDE SEQUENCE</scope>
    <source>
        <strain evidence="2">KR_2_A2</strain>
    </source>
</reference>
<dbReference type="AlphaFoldDB" id="A0A8S9V7B3"/>
<accession>A0A8S9V7B3</accession>